<dbReference type="EMBL" id="JASPKZ010004928">
    <property type="protein sequence ID" value="KAJ9589577.1"/>
    <property type="molecule type" value="Genomic_DNA"/>
</dbReference>
<name>A0AAD8A0I2_DIPPU</name>
<proteinExistence type="predicted"/>
<evidence type="ECO:0000256" key="1">
    <source>
        <dbReference type="SAM" id="Phobius"/>
    </source>
</evidence>
<feature type="transmembrane region" description="Helical" evidence="1">
    <location>
        <begin position="68"/>
        <end position="96"/>
    </location>
</feature>
<reference evidence="2" key="1">
    <citation type="journal article" date="2023" name="IScience">
        <title>Live-bearing cockroach genome reveals convergent evolutionary mechanisms linked to viviparity in insects and beyond.</title>
        <authorList>
            <person name="Fouks B."/>
            <person name="Harrison M.C."/>
            <person name="Mikhailova A.A."/>
            <person name="Marchal E."/>
            <person name="English S."/>
            <person name="Carruthers M."/>
            <person name="Jennings E.C."/>
            <person name="Chiamaka E.L."/>
            <person name="Frigard R.A."/>
            <person name="Pippel M."/>
            <person name="Attardo G.M."/>
            <person name="Benoit J.B."/>
            <person name="Bornberg-Bauer E."/>
            <person name="Tobe S.S."/>
        </authorList>
    </citation>
    <scope>NUCLEOTIDE SEQUENCE</scope>
    <source>
        <strain evidence="2">Stay&amp;Tobe</strain>
    </source>
</reference>
<feature type="non-terminal residue" evidence="2">
    <location>
        <position position="154"/>
    </location>
</feature>
<reference evidence="2" key="2">
    <citation type="submission" date="2023-05" db="EMBL/GenBank/DDBJ databases">
        <authorList>
            <person name="Fouks B."/>
        </authorList>
    </citation>
    <scope>NUCLEOTIDE SEQUENCE</scope>
    <source>
        <strain evidence="2">Stay&amp;Tobe</strain>
        <tissue evidence="2">Testes</tissue>
    </source>
</reference>
<dbReference type="Proteomes" id="UP001233999">
    <property type="component" value="Unassembled WGS sequence"/>
</dbReference>
<organism evidence="2 3">
    <name type="scientific">Diploptera punctata</name>
    <name type="common">Pacific beetle cockroach</name>
    <dbReference type="NCBI Taxonomy" id="6984"/>
    <lineage>
        <taxon>Eukaryota</taxon>
        <taxon>Metazoa</taxon>
        <taxon>Ecdysozoa</taxon>
        <taxon>Arthropoda</taxon>
        <taxon>Hexapoda</taxon>
        <taxon>Insecta</taxon>
        <taxon>Pterygota</taxon>
        <taxon>Neoptera</taxon>
        <taxon>Polyneoptera</taxon>
        <taxon>Dictyoptera</taxon>
        <taxon>Blattodea</taxon>
        <taxon>Blaberoidea</taxon>
        <taxon>Blaberidae</taxon>
        <taxon>Diplopterinae</taxon>
        <taxon>Diploptera</taxon>
    </lineage>
</organism>
<keyword evidence="1" id="KW-0812">Transmembrane</keyword>
<feature type="transmembrane region" description="Helical" evidence="1">
    <location>
        <begin position="14"/>
        <end position="36"/>
    </location>
</feature>
<keyword evidence="1" id="KW-1133">Transmembrane helix</keyword>
<feature type="non-terminal residue" evidence="2">
    <location>
        <position position="1"/>
    </location>
</feature>
<sequence length="154" mass="17682">ATIPQPLLRGLWSMVRSVLILLISLKLILLILKYGIQITWMKLSYRKGCIHFKFGLPVLQLPSGLPSIILLITPFLVILCICLTYLSMFTLISVMISDDLYNSYNFLLHLIRQSPFSLIGPYNFSEPSSAVRYPVFLMLMCNPHFLYSLIHFLV</sequence>
<dbReference type="AlphaFoldDB" id="A0AAD8A0I2"/>
<evidence type="ECO:0000313" key="2">
    <source>
        <dbReference type="EMBL" id="KAJ9589577.1"/>
    </source>
</evidence>
<keyword evidence="1" id="KW-0472">Membrane</keyword>
<keyword evidence="3" id="KW-1185">Reference proteome</keyword>
<gene>
    <name evidence="2" type="ORF">L9F63_017215</name>
</gene>
<accession>A0AAD8A0I2</accession>
<comment type="caution">
    <text evidence="2">The sequence shown here is derived from an EMBL/GenBank/DDBJ whole genome shotgun (WGS) entry which is preliminary data.</text>
</comment>
<protein>
    <submittedName>
        <fullName evidence="2">Uncharacterized protein</fullName>
    </submittedName>
</protein>
<evidence type="ECO:0000313" key="3">
    <source>
        <dbReference type="Proteomes" id="UP001233999"/>
    </source>
</evidence>
<feature type="transmembrane region" description="Helical" evidence="1">
    <location>
        <begin position="133"/>
        <end position="153"/>
    </location>
</feature>